<accession>A0A811UDB9</accession>
<organism evidence="3 4">
    <name type="scientific">Ceratitis capitata</name>
    <name type="common">Mediterranean fruit fly</name>
    <name type="synonym">Tephritis capitata</name>
    <dbReference type="NCBI Taxonomy" id="7213"/>
    <lineage>
        <taxon>Eukaryota</taxon>
        <taxon>Metazoa</taxon>
        <taxon>Ecdysozoa</taxon>
        <taxon>Arthropoda</taxon>
        <taxon>Hexapoda</taxon>
        <taxon>Insecta</taxon>
        <taxon>Pterygota</taxon>
        <taxon>Neoptera</taxon>
        <taxon>Endopterygota</taxon>
        <taxon>Diptera</taxon>
        <taxon>Brachycera</taxon>
        <taxon>Muscomorpha</taxon>
        <taxon>Tephritoidea</taxon>
        <taxon>Tephritidae</taxon>
        <taxon>Ceratitis</taxon>
        <taxon>Ceratitis</taxon>
    </lineage>
</organism>
<feature type="domain" description="Carboxylesterase type B" evidence="2">
    <location>
        <begin position="8"/>
        <end position="89"/>
    </location>
</feature>
<dbReference type="SUPFAM" id="SSF53474">
    <property type="entry name" value="alpha/beta-Hydrolases"/>
    <property type="match status" value="1"/>
</dbReference>
<feature type="domain" description="Carboxylesterase type B" evidence="2">
    <location>
        <begin position="106"/>
        <end position="203"/>
    </location>
</feature>
<keyword evidence="1" id="KW-0325">Glycoprotein</keyword>
<comment type="caution">
    <text evidence="3">The sequence shown here is derived from an EMBL/GenBank/DDBJ whole genome shotgun (WGS) entry which is preliminary data.</text>
</comment>
<dbReference type="Gene3D" id="3.40.50.1820">
    <property type="entry name" value="alpha/beta hydrolase"/>
    <property type="match status" value="1"/>
</dbReference>
<evidence type="ECO:0000256" key="1">
    <source>
        <dbReference type="ARBA" id="ARBA00023180"/>
    </source>
</evidence>
<keyword evidence="4" id="KW-1185">Reference proteome</keyword>
<dbReference type="EMBL" id="CAJHJT010000001">
    <property type="protein sequence ID" value="CAD6996036.1"/>
    <property type="molecule type" value="Genomic_DNA"/>
</dbReference>
<name>A0A811UDB9_CERCA</name>
<dbReference type="PANTHER" id="PTHR11559">
    <property type="entry name" value="CARBOXYLESTERASE"/>
    <property type="match status" value="1"/>
</dbReference>
<dbReference type="Proteomes" id="UP000606786">
    <property type="component" value="Unassembled WGS sequence"/>
</dbReference>
<dbReference type="Pfam" id="PF00135">
    <property type="entry name" value="COesterase"/>
    <property type="match status" value="2"/>
</dbReference>
<dbReference type="AlphaFoldDB" id="A0A811UDB9"/>
<evidence type="ECO:0000313" key="4">
    <source>
        <dbReference type="Proteomes" id="UP000606786"/>
    </source>
</evidence>
<gene>
    <name evidence="3" type="ORF">CCAP1982_LOCUS4742</name>
</gene>
<protein>
    <submittedName>
        <fullName evidence="3">(Mediterranean fruit fly) hypothetical protein</fullName>
    </submittedName>
</protein>
<sequence>MKCLYTSVGEWRFKSPQPAEHWVGVRDCTEVAPKCIQYNRYTDRVEGSEDCLFLNIYAKRCGKHLETENPLPVMVYIHGGGFATGTASRRFLKFSDPNLRYQEMRLKDIVMALKMAKTKLCELNGDPNNVTLFGHSAGSCATHVLISTPHCEGLFHKAILLSGLIMHTEELPNLRFRYAKHLGYEGVDDDEQIFNYLNSLKRKSL</sequence>
<dbReference type="InterPro" id="IPR050309">
    <property type="entry name" value="Type-B_Carboxylest/Lipase"/>
</dbReference>
<reference evidence="3" key="1">
    <citation type="submission" date="2020-11" db="EMBL/GenBank/DDBJ databases">
        <authorList>
            <person name="Whitehead M."/>
        </authorList>
    </citation>
    <scope>NUCLEOTIDE SEQUENCE</scope>
    <source>
        <strain evidence="3">EGII</strain>
    </source>
</reference>
<evidence type="ECO:0000313" key="3">
    <source>
        <dbReference type="EMBL" id="CAD6996036.1"/>
    </source>
</evidence>
<dbReference type="InterPro" id="IPR029058">
    <property type="entry name" value="AB_hydrolase_fold"/>
</dbReference>
<proteinExistence type="predicted"/>
<dbReference type="InterPro" id="IPR002018">
    <property type="entry name" value="CarbesteraseB"/>
</dbReference>
<evidence type="ECO:0000259" key="2">
    <source>
        <dbReference type="Pfam" id="PF00135"/>
    </source>
</evidence>